<dbReference type="AlphaFoldDB" id="A0A1V2GFA5"/>
<feature type="region of interest" description="Disordered" evidence="1">
    <location>
        <begin position="1"/>
        <end position="83"/>
    </location>
</feature>
<name>A0A1V2GFA5_ECOLX</name>
<evidence type="ECO:0000256" key="1">
    <source>
        <dbReference type="SAM" id="MobiDB-lite"/>
    </source>
</evidence>
<dbReference type="EMBL" id="MTPS01000234">
    <property type="protein sequence ID" value="ONG34189.1"/>
    <property type="molecule type" value="Genomic_DNA"/>
</dbReference>
<accession>A0A1V2GFA5</accession>
<dbReference type="Proteomes" id="UP000188967">
    <property type="component" value="Unassembled WGS sequence"/>
</dbReference>
<reference evidence="2 3" key="1">
    <citation type="submission" date="2017-01" db="EMBL/GenBank/DDBJ databases">
        <title>Draft genome sequence of an E. coli strain isolated from human, in Amazon, Brazil.</title>
        <authorList>
            <person name="Moura Q."/>
            <person name="Fernandes M.R."/>
            <person name="Cerdeira L."/>
            <person name="Vianello M."/>
            <person name="Souza T.A."/>
            <person name="Ienne S."/>
            <person name="Lincopan N."/>
        </authorList>
    </citation>
    <scope>NUCLEOTIDE SEQUENCE [LARGE SCALE GENOMIC DNA]</scope>
    <source>
        <strain evidence="2 3">ICBEcBL-II-13</strain>
    </source>
</reference>
<feature type="compositionally biased region" description="Polar residues" evidence="1">
    <location>
        <begin position="70"/>
        <end position="83"/>
    </location>
</feature>
<sequence length="83" mass="9169">LHPSRTLARWRGSAEPLGHLRGSAPGQHHGVSGQPAAEPEPRQPVTRSRDLHPPRTLARWRGSSEHQEESAQQCGRNSARQLT</sequence>
<feature type="non-terminal residue" evidence="2">
    <location>
        <position position="1"/>
    </location>
</feature>
<evidence type="ECO:0000313" key="3">
    <source>
        <dbReference type="Proteomes" id="UP000188967"/>
    </source>
</evidence>
<protein>
    <submittedName>
        <fullName evidence="2">Uncharacterized protein</fullName>
    </submittedName>
</protein>
<proteinExistence type="predicted"/>
<gene>
    <name evidence="2" type="ORF">BXT93_14640</name>
</gene>
<organism evidence="2 3">
    <name type="scientific">Escherichia coli</name>
    <dbReference type="NCBI Taxonomy" id="562"/>
    <lineage>
        <taxon>Bacteria</taxon>
        <taxon>Pseudomonadati</taxon>
        <taxon>Pseudomonadota</taxon>
        <taxon>Gammaproteobacteria</taxon>
        <taxon>Enterobacterales</taxon>
        <taxon>Enterobacteriaceae</taxon>
        <taxon>Escherichia</taxon>
    </lineage>
</organism>
<comment type="caution">
    <text evidence="2">The sequence shown here is derived from an EMBL/GenBank/DDBJ whole genome shotgun (WGS) entry which is preliminary data.</text>
</comment>
<evidence type="ECO:0000313" key="2">
    <source>
        <dbReference type="EMBL" id="ONG34189.1"/>
    </source>
</evidence>